<dbReference type="Proteomes" id="UP001223390">
    <property type="component" value="Unassembled WGS sequence"/>
</dbReference>
<feature type="transmembrane region" description="Helical" evidence="7">
    <location>
        <begin position="293"/>
        <end position="315"/>
    </location>
</feature>
<comment type="subcellular location">
    <subcellularLocation>
        <location evidence="1">Cell membrane</location>
        <topology evidence="1">Multi-pass membrane protein</topology>
    </subcellularLocation>
</comment>
<keyword evidence="4 7" id="KW-1133">Transmembrane helix</keyword>
<proteinExistence type="inferred from homology"/>
<keyword evidence="3 7" id="KW-0812">Transmembrane</keyword>
<feature type="transmembrane region" description="Helical" evidence="7">
    <location>
        <begin position="939"/>
        <end position="963"/>
    </location>
</feature>
<evidence type="ECO:0000256" key="2">
    <source>
        <dbReference type="ARBA" id="ARBA00022475"/>
    </source>
</evidence>
<keyword evidence="2" id="KW-1003">Cell membrane</keyword>
<gene>
    <name evidence="9" type="ORF">QEZ40_006849</name>
</gene>
<name>A0ABT7H4K5_9ACTN</name>
<feature type="transmembrane region" description="Helical" evidence="7">
    <location>
        <begin position="984"/>
        <end position="1017"/>
    </location>
</feature>
<feature type="transmembrane region" description="Helical" evidence="7">
    <location>
        <begin position="427"/>
        <end position="447"/>
    </location>
</feature>
<organism evidence="9 10">
    <name type="scientific">Streptomyces katrae</name>
    <dbReference type="NCBI Taxonomy" id="68223"/>
    <lineage>
        <taxon>Bacteria</taxon>
        <taxon>Bacillati</taxon>
        <taxon>Actinomycetota</taxon>
        <taxon>Actinomycetes</taxon>
        <taxon>Kitasatosporales</taxon>
        <taxon>Streptomycetaceae</taxon>
        <taxon>Streptomyces</taxon>
    </lineage>
</organism>
<dbReference type="PANTHER" id="PTHR30572">
    <property type="entry name" value="MEMBRANE COMPONENT OF TRANSPORTER-RELATED"/>
    <property type="match status" value="1"/>
</dbReference>
<dbReference type="InterPro" id="IPR050250">
    <property type="entry name" value="Macrolide_Exporter_MacB"/>
</dbReference>
<evidence type="ECO:0000256" key="7">
    <source>
        <dbReference type="SAM" id="Phobius"/>
    </source>
</evidence>
<reference evidence="9 10" key="1">
    <citation type="submission" date="2023-05" db="EMBL/GenBank/DDBJ databases">
        <title>Sequencing and Assembly of Streptomyces sp. NP73.</title>
        <authorList>
            <person name="Konwar A.N."/>
            <person name="Saikia K."/>
            <person name="Thakur D."/>
        </authorList>
    </citation>
    <scope>NUCLEOTIDE SEQUENCE [LARGE SCALE GENOMIC DNA]</scope>
    <source>
        <strain evidence="9 10">NP73</strain>
    </source>
</reference>
<dbReference type="Pfam" id="PF02687">
    <property type="entry name" value="FtsX"/>
    <property type="match status" value="1"/>
</dbReference>
<dbReference type="PANTHER" id="PTHR30572:SF4">
    <property type="entry name" value="ABC TRANSPORTER PERMEASE YTRF"/>
    <property type="match status" value="1"/>
</dbReference>
<evidence type="ECO:0000313" key="9">
    <source>
        <dbReference type="EMBL" id="MDK9500827.1"/>
    </source>
</evidence>
<evidence type="ECO:0000256" key="5">
    <source>
        <dbReference type="ARBA" id="ARBA00023136"/>
    </source>
</evidence>
<evidence type="ECO:0000313" key="10">
    <source>
        <dbReference type="Proteomes" id="UP001223390"/>
    </source>
</evidence>
<comment type="similarity">
    <text evidence="6">Belongs to the ABC-4 integral membrane protein family.</text>
</comment>
<protein>
    <submittedName>
        <fullName evidence="9">ABC transporter permease</fullName>
    </submittedName>
</protein>
<evidence type="ECO:0000256" key="1">
    <source>
        <dbReference type="ARBA" id="ARBA00004651"/>
    </source>
</evidence>
<evidence type="ECO:0000259" key="8">
    <source>
        <dbReference type="Pfam" id="PF02687"/>
    </source>
</evidence>
<feature type="transmembrane region" description="Helical" evidence="7">
    <location>
        <begin position="336"/>
        <end position="363"/>
    </location>
</feature>
<dbReference type="RefSeq" id="WP_285346326.1">
    <property type="nucleotide sequence ID" value="NZ_JASITI010000074.1"/>
</dbReference>
<dbReference type="EMBL" id="JASITI010000074">
    <property type="protein sequence ID" value="MDK9500827.1"/>
    <property type="molecule type" value="Genomic_DNA"/>
</dbReference>
<accession>A0ABT7H4K5</accession>
<evidence type="ECO:0000256" key="4">
    <source>
        <dbReference type="ARBA" id="ARBA00022989"/>
    </source>
</evidence>
<feature type="transmembrane region" description="Helical" evidence="7">
    <location>
        <begin position="523"/>
        <end position="543"/>
    </location>
</feature>
<feature type="transmembrane region" description="Helical" evidence="7">
    <location>
        <begin position="1037"/>
        <end position="1057"/>
    </location>
</feature>
<evidence type="ECO:0000256" key="3">
    <source>
        <dbReference type="ARBA" id="ARBA00022692"/>
    </source>
</evidence>
<feature type="transmembrane region" description="Helical" evidence="7">
    <location>
        <begin position="467"/>
        <end position="486"/>
    </location>
</feature>
<keyword evidence="5 7" id="KW-0472">Membrane</keyword>
<evidence type="ECO:0000256" key="6">
    <source>
        <dbReference type="ARBA" id="ARBA00038076"/>
    </source>
</evidence>
<feature type="domain" description="ABC3 transporter permease C-terminal" evidence="8">
    <location>
        <begin position="944"/>
        <end position="1048"/>
    </location>
</feature>
<feature type="transmembrane region" description="Helical" evidence="7">
    <location>
        <begin position="383"/>
        <end position="406"/>
    </location>
</feature>
<keyword evidence="10" id="KW-1185">Reference proteome</keyword>
<comment type="caution">
    <text evidence="9">The sequence shown here is derived from an EMBL/GenBank/DDBJ whole genome shotgun (WGS) entry which is preliminary data.</text>
</comment>
<dbReference type="InterPro" id="IPR003838">
    <property type="entry name" value="ABC3_permease_C"/>
</dbReference>
<sequence length="1078" mass="109157">MIGFVVRRLRGRLPLAAAVLLTALITTTTLTALLAFTRGVGDAGLRQALTGPAGRAGTAVVLTGEHALTSRAGDDAAVRGYAQGLFGSVPVGVENVARSRSYGLPGPRTPGREADLTLLAALDPGRARLLAGRWPEAVGDRPARVPVAAPEAALNRLGLSPGALPAEVRLEDRYGGAPLDVLVTGVYKAAEPDSPYWRLDPLGGREVQVGSFTSYGPLLVHDSAFTGGALVQNSRATLLSPDFRAARAADLRRLRPLAPETDTKGPAGLTVTTGLRDHTAALETGQRVARSTLLVGALQLAVLAGAALLLVAHLLTERQESERVLLTSRGASRRRLGMLSAAEALLLALPSAVLAPLLTPPLLRLAGHYGPLSKAPVETGGAWLLWPAAAACALACVLLTSLPAVLRGAAASVLRRAGRRAAVVSGAARSGLDLAVVALAVLAYRQLDRYSGAPAGPGDGLGVDPVLVAAPTLALCAGTLLVLRLLPFAARFGGRIAARGRGLGPALVGWQLARRPGRATGPVLLLVLAVASGVLALGHHTAWSASQRDQAEFATAGGLRVTGSEVAAAGRAGRYASLPGGDRVIPVVRSAHGLPGGADGELLALDAAAVARRVPLRADLRDGRPMDGLFAPLAVDAPGSAGIVLPGRPQRIDVDVSVRAVGASGSARLGVLLRDRFGLTYRAPVETLPENGDHTFSVDVAKLAGAPLGTAAEPLSIAGLALSYGSDTGWYRPDGKAAVEAEVALRRVSVAQTPDGPAVPVQAPAPAWNLVSPVLDGNGPAARLLPADGALMRLRYAGAPVGSYALGLTTGPAAAELPGIATRAYLAAVGARVGDRIPVPLGSATVPVRVTAAVAALPTAGERAVAVDLATAGRLLAATDGRALPDADEWWLPAASAADPVPARAAAELRAGAGSHRLLLREEVAAGLLDDPLSAGPRIALAALALSCAVLAAIGFAASSAAASRRRTRESAILLALGAPRRGLARAAAAEGLLLVALGTAVGLAVGAAIVHLTVPLTVLTPAARRPVPEVLVDLPGLRTLLLAAAIAAVPLLSAVAGGRGGRTSRGAAARLRHVEEI</sequence>